<dbReference type="EMBL" id="JAMZMK010000531">
    <property type="protein sequence ID" value="KAI7756167.1"/>
    <property type="molecule type" value="Genomic_DNA"/>
</dbReference>
<reference evidence="2" key="1">
    <citation type="submission" date="2022-06" db="EMBL/GenBank/DDBJ databases">
        <title>Uncovering the hologenomic basis of an extraordinary plant invasion.</title>
        <authorList>
            <person name="Bieker V.C."/>
            <person name="Martin M.D."/>
            <person name="Gilbert T."/>
            <person name="Hodgins K."/>
            <person name="Battlay P."/>
            <person name="Petersen B."/>
            <person name="Wilson J."/>
        </authorList>
    </citation>
    <scope>NUCLEOTIDE SEQUENCE</scope>
    <source>
        <strain evidence="2">AA19_3_7</strain>
        <tissue evidence="2">Leaf</tissue>
    </source>
</reference>
<proteinExistence type="predicted"/>
<dbReference type="PROSITE" id="PS50088">
    <property type="entry name" value="ANK_REPEAT"/>
    <property type="match status" value="2"/>
</dbReference>
<keyword evidence="3" id="KW-1185">Reference proteome</keyword>
<dbReference type="PANTHER" id="PTHR24121:SF31">
    <property type="entry name" value="ANKYRIN REPEAT-CONTAINING PROTEIN"/>
    <property type="match status" value="1"/>
</dbReference>
<dbReference type="SUPFAM" id="SSF48403">
    <property type="entry name" value="Ankyrin repeat"/>
    <property type="match status" value="1"/>
</dbReference>
<dbReference type="Pfam" id="PF12796">
    <property type="entry name" value="Ank_2"/>
    <property type="match status" value="1"/>
</dbReference>
<feature type="repeat" description="ANK" evidence="1">
    <location>
        <begin position="118"/>
        <end position="150"/>
    </location>
</feature>
<dbReference type="Gene3D" id="1.25.40.20">
    <property type="entry name" value="Ankyrin repeat-containing domain"/>
    <property type="match status" value="1"/>
</dbReference>
<sequence length="242" mass="26734">MADDDHVKDIAIYKAALGDKWASVSKLFKDNPSLMTKRITQVGEMPLHIAVGTNSSHSFVDELVKDIVARGENHMLFKGNKYGNNPLHFAAMVGNMHATKLLLKHNPDKTQTRVRNKDGNMPLQLAAWHGNKETLEFLLKETPDLLPDEEGVGPYSGVAGGDLITRTIMAGFYDVALDIIEKHPDIVFLKDSSKKSPKTALEILAQKPESFASGRRLGLWGSFIYSLIPVKNDEGTTDHSKV</sequence>
<dbReference type="AlphaFoldDB" id="A0AAD5DAH7"/>
<organism evidence="2 3">
    <name type="scientific">Ambrosia artemisiifolia</name>
    <name type="common">Common ragweed</name>
    <dbReference type="NCBI Taxonomy" id="4212"/>
    <lineage>
        <taxon>Eukaryota</taxon>
        <taxon>Viridiplantae</taxon>
        <taxon>Streptophyta</taxon>
        <taxon>Embryophyta</taxon>
        <taxon>Tracheophyta</taxon>
        <taxon>Spermatophyta</taxon>
        <taxon>Magnoliopsida</taxon>
        <taxon>eudicotyledons</taxon>
        <taxon>Gunneridae</taxon>
        <taxon>Pentapetalae</taxon>
        <taxon>asterids</taxon>
        <taxon>campanulids</taxon>
        <taxon>Asterales</taxon>
        <taxon>Asteraceae</taxon>
        <taxon>Asteroideae</taxon>
        <taxon>Heliantheae alliance</taxon>
        <taxon>Heliantheae</taxon>
        <taxon>Ambrosia</taxon>
    </lineage>
</organism>
<evidence type="ECO:0000313" key="3">
    <source>
        <dbReference type="Proteomes" id="UP001206925"/>
    </source>
</evidence>
<dbReference type="SMART" id="SM00248">
    <property type="entry name" value="ANK"/>
    <property type="match status" value="2"/>
</dbReference>
<keyword evidence="1" id="KW-0040">ANK repeat</keyword>
<dbReference type="Proteomes" id="UP001206925">
    <property type="component" value="Unassembled WGS sequence"/>
</dbReference>
<accession>A0AAD5DAH7</accession>
<evidence type="ECO:0000256" key="1">
    <source>
        <dbReference type="PROSITE-ProRule" id="PRU00023"/>
    </source>
</evidence>
<name>A0AAD5DAH7_AMBAR</name>
<comment type="caution">
    <text evidence="2">The sequence shown here is derived from an EMBL/GenBank/DDBJ whole genome shotgun (WGS) entry which is preliminary data.</text>
</comment>
<dbReference type="PANTHER" id="PTHR24121">
    <property type="entry name" value="NO MECHANORECEPTOR POTENTIAL C, ISOFORM D-RELATED"/>
    <property type="match status" value="1"/>
</dbReference>
<dbReference type="InterPro" id="IPR036770">
    <property type="entry name" value="Ankyrin_rpt-contain_sf"/>
</dbReference>
<feature type="repeat" description="ANK" evidence="1">
    <location>
        <begin position="82"/>
        <end position="108"/>
    </location>
</feature>
<dbReference type="PROSITE" id="PS50297">
    <property type="entry name" value="ANK_REP_REGION"/>
    <property type="match status" value="2"/>
</dbReference>
<protein>
    <submittedName>
        <fullName evidence="2">Uncharacterized protein</fullName>
    </submittedName>
</protein>
<evidence type="ECO:0000313" key="2">
    <source>
        <dbReference type="EMBL" id="KAI7756167.1"/>
    </source>
</evidence>
<gene>
    <name evidence="2" type="ORF">M8C21_001393</name>
</gene>
<dbReference type="InterPro" id="IPR002110">
    <property type="entry name" value="Ankyrin_rpt"/>
</dbReference>